<dbReference type="Proteomes" id="UP000464787">
    <property type="component" value="Chromosome"/>
</dbReference>
<gene>
    <name evidence="1" type="ORF">GT347_22940</name>
</gene>
<protein>
    <submittedName>
        <fullName evidence="1">Uncharacterized protein</fullName>
    </submittedName>
</protein>
<evidence type="ECO:0000313" key="1">
    <source>
        <dbReference type="EMBL" id="QHJ01682.1"/>
    </source>
</evidence>
<name>A0A857JER3_9BURK</name>
<organism evidence="1 2">
    <name type="scientific">Xylophilus rhododendri</name>
    <dbReference type="NCBI Taxonomy" id="2697032"/>
    <lineage>
        <taxon>Bacteria</taxon>
        <taxon>Pseudomonadati</taxon>
        <taxon>Pseudomonadota</taxon>
        <taxon>Betaproteobacteria</taxon>
        <taxon>Burkholderiales</taxon>
        <taxon>Xylophilus</taxon>
    </lineage>
</organism>
<keyword evidence="2" id="KW-1185">Reference proteome</keyword>
<dbReference type="KEGG" id="xyk:GT347_22940"/>
<dbReference type="EMBL" id="CP047650">
    <property type="protein sequence ID" value="QHJ01682.1"/>
    <property type="molecule type" value="Genomic_DNA"/>
</dbReference>
<dbReference type="AlphaFoldDB" id="A0A857JER3"/>
<proteinExistence type="predicted"/>
<dbReference type="InterPro" id="IPR036388">
    <property type="entry name" value="WH-like_DNA-bd_sf"/>
</dbReference>
<reference evidence="1 2" key="1">
    <citation type="submission" date="2020-01" db="EMBL/GenBank/DDBJ databases">
        <title>Genome sequencing of strain KACC 21265.</title>
        <authorList>
            <person name="Heo J."/>
            <person name="Kim S.-J."/>
            <person name="Kim J.-S."/>
            <person name="Hong S.-B."/>
            <person name="Kwon S.-W."/>
        </authorList>
    </citation>
    <scope>NUCLEOTIDE SEQUENCE [LARGE SCALE GENOMIC DNA]</scope>
    <source>
        <strain evidence="1 2">KACC 21265</strain>
    </source>
</reference>
<accession>A0A857JER3</accession>
<dbReference type="Gene3D" id="1.10.10.10">
    <property type="entry name" value="Winged helix-like DNA-binding domain superfamily/Winged helix DNA-binding domain"/>
    <property type="match status" value="1"/>
</dbReference>
<evidence type="ECO:0000313" key="2">
    <source>
        <dbReference type="Proteomes" id="UP000464787"/>
    </source>
</evidence>
<sequence>MAAALLITLAQEGADAGRPVSLPRLVKRLEQGASVLLRELALMGSARIGAVAGPGWVQVEQDGERWRVRLTAEGAAAASRIEWPADDIRS</sequence>